<evidence type="ECO:0000259" key="1">
    <source>
        <dbReference type="Pfam" id="PF13648"/>
    </source>
</evidence>
<dbReference type="AlphaFoldDB" id="G2EAY9"/>
<proteinExistence type="predicted"/>
<dbReference type="OrthoDB" id="1143855at2"/>
<dbReference type="PATRIC" id="fig|1046627.3.peg.706"/>
<accession>G2EAY9</accession>
<keyword evidence="3" id="KW-1185">Reference proteome</keyword>
<dbReference type="eggNOG" id="ENOG5032S0M">
    <property type="taxonomic scope" value="Bacteria"/>
</dbReference>
<dbReference type="STRING" id="1046627.BZARG_671"/>
<feature type="domain" description="Lipocalin-like" evidence="1">
    <location>
        <begin position="29"/>
        <end position="120"/>
    </location>
</feature>
<dbReference type="Pfam" id="PF13648">
    <property type="entry name" value="Lipocalin_4"/>
    <property type="match status" value="1"/>
</dbReference>
<sequence length="140" mass="16333">MLKKSVLLILTSILIVSCSNNPEKYIEHIEGYWEIERVTLKDGSTKEYKFNDTIDFISIEDSLQGVRKKLKPNFMGTFETSNNAETFTIRIENDSLNIYYETAFDSWKETILLATKDQLKVVSKNDAVFLYKRYEPLNLD</sequence>
<name>G2EAY9_9FLAO</name>
<evidence type="ECO:0000313" key="3">
    <source>
        <dbReference type="Proteomes" id="UP000003730"/>
    </source>
</evidence>
<protein>
    <recommendedName>
        <fullName evidence="1">Lipocalin-like domain-containing protein</fullName>
    </recommendedName>
</protein>
<organism evidence="2 3">
    <name type="scientific">Bizionia argentinensis JUB59</name>
    <dbReference type="NCBI Taxonomy" id="1046627"/>
    <lineage>
        <taxon>Bacteria</taxon>
        <taxon>Pseudomonadati</taxon>
        <taxon>Bacteroidota</taxon>
        <taxon>Flavobacteriia</taxon>
        <taxon>Flavobacteriales</taxon>
        <taxon>Flavobacteriaceae</taxon>
        <taxon>Bizionia</taxon>
    </lineage>
</organism>
<evidence type="ECO:0000313" key="2">
    <source>
        <dbReference type="EMBL" id="EGV44267.2"/>
    </source>
</evidence>
<comment type="caution">
    <text evidence="2">The sequence shown here is derived from an EMBL/GenBank/DDBJ whole genome shotgun (WGS) entry which is preliminary data.</text>
</comment>
<reference evidence="2 3" key="1">
    <citation type="journal article" date="2008" name="Int. J. Syst. Evol. Microbiol.">
        <title>Bizionia argentinensis sp. nov., isolated from surface marine water in Antarctica.</title>
        <authorList>
            <person name="Bercovich A."/>
            <person name="Vazquez S.C."/>
            <person name="Yankilevich P."/>
            <person name="Coria S.H."/>
            <person name="Foti M."/>
            <person name="Hernandez E."/>
            <person name="Vidal A."/>
            <person name="Ruberto L."/>
            <person name="Melo C."/>
            <person name="Marenssi S."/>
            <person name="Criscuolo M."/>
            <person name="Memoli M."/>
            <person name="Arguelles M."/>
            <person name="Mac Cormack W.P."/>
        </authorList>
    </citation>
    <scope>NUCLEOTIDE SEQUENCE [LARGE SCALE GENOMIC DNA]</scope>
    <source>
        <strain evidence="2 3">JUB59</strain>
    </source>
</reference>
<dbReference type="EMBL" id="AFXZ01000009">
    <property type="protein sequence ID" value="EGV44267.2"/>
    <property type="molecule type" value="Genomic_DNA"/>
</dbReference>
<dbReference type="Proteomes" id="UP000003730">
    <property type="component" value="Unassembled WGS sequence"/>
</dbReference>
<dbReference type="InterPro" id="IPR024311">
    <property type="entry name" value="Lipocalin-like"/>
</dbReference>
<gene>
    <name evidence="2" type="ORF">BZARG_671</name>
</gene>
<dbReference type="PROSITE" id="PS51257">
    <property type="entry name" value="PROKAR_LIPOPROTEIN"/>
    <property type="match status" value="1"/>
</dbReference>